<feature type="region of interest" description="Disordered" evidence="14">
    <location>
        <begin position="2047"/>
        <end position="2072"/>
    </location>
</feature>
<accession>A0A813V683</accession>
<feature type="compositionally biased region" description="Polar residues" evidence="14">
    <location>
        <begin position="1030"/>
        <end position="1040"/>
    </location>
</feature>
<dbReference type="PROSITE" id="PS51184">
    <property type="entry name" value="JMJC"/>
    <property type="match status" value="1"/>
</dbReference>
<dbReference type="SUPFAM" id="SSF51197">
    <property type="entry name" value="Clavaminate synthase-like"/>
    <property type="match status" value="1"/>
</dbReference>
<dbReference type="PANTHER" id="PTHR13096:SF8">
    <property type="entry name" value="RIBOSOMAL OXYGENASE 1"/>
    <property type="match status" value="1"/>
</dbReference>
<comment type="similarity">
    <text evidence="3">Belongs to the ROX family. NO66 subfamily.</text>
</comment>
<organism evidence="16 18">
    <name type="scientific">Didymodactylos carnosus</name>
    <dbReference type="NCBI Taxonomy" id="1234261"/>
    <lineage>
        <taxon>Eukaryota</taxon>
        <taxon>Metazoa</taxon>
        <taxon>Spiralia</taxon>
        <taxon>Gnathifera</taxon>
        <taxon>Rotifera</taxon>
        <taxon>Eurotatoria</taxon>
        <taxon>Bdelloidea</taxon>
        <taxon>Philodinida</taxon>
        <taxon>Philodinidae</taxon>
        <taxon>Didymodactylos</taxon>
    </lineage>
</organism>
<dbReference type="GO" id="GO:0032453">
    <property type="term" value="F:histone H3K4 demethylase activity"/>
    <property type="evidence" value="ECO:0007669"/>
    <property type="project" value="TreeGrafter"/>
</dbReference>
<proteinExistence type="inferred from homology"/>
<feature type="region of interest" description="Disordered" evidence="14">
    <location>
        <begin position="1985"/>
        <end position="2035"/>
    </location>
</feature>
<dbReference type="Proteomes" id="UP000663829">
    <property type="component" value="Unassembled WGS sequence"/>
</dbReference>
<feature type="compositionally biased region" description="Acidic residues" evidence="14">
    <location>
        <begin position="1990"/>
        <end position="2031"/>
    </location>
</feature>
<evidence type="ECO:0000313" key="16">
    <source>
        <dbReference type="EMBL" id="CAF0833233.1"/>
    </source>
</evidence>
<feature type="domain" description="JmjC" evidence="15">
    <location>
        <begin position="1606"/>
        <end position="1753"/>
    </location>
</feature>
<evidence type="ECO:0000256" key="3">
    <source>
        <dbReference type="ARBA" id="ARBA00010309"/>
    </source>
</evidence>
<dbReference type="InterPro" id="IPR003347">
    <property type="entry name" value="JmjC_dom"/>
</dbReference>
<comment type="subcellular location">
    <subcellularLocation>
        <location evidence="2">Nucleus</location>
    </subcellularLocation>
</comment>
<keyword evidence="7" id="KW-0156">Chromatin regulator</keyword>
<keyword evidence="5" id="KW-0678">Repressor</keyword>
<feature type="region of interest" description="Disordered" evidence="14">
    <location>
        <begin position="1352"/>
        <end position="1441"/>
    </location>
</feature>
<evidence type="ECO:0000256" key="14">
    <source>
        <dbReference type="SAM" id="MobiDB-lite"/>
    </source>
</evidence>
<evidence type="ECO:0000256" key="9">
    <source>
        <dbReference type="ARBA" id="ARBA00023002"/>
    </source>
</evidence>
<dbReference type="GO" id="GO:0005730">
    <property type="term" value="C:nucleolus"/>
    <property type="evidence" value="ECO:0007669"/>
    <property type="project" value="TreeGrafter"/>
</dbReference>
<keyword evidence="13" id="KW-0539">Nucleus</keyword>
<dbReference type="Gene3D" id="3.90.930.40">
    <property type="match status" value="1"/>
</dbReference>
<feature type="region of interest" description="Disordered" evidence="14">
    <location>
        <begin position="1030"/>
        <end position="1059"/>
    </location>
</feature>
<evidence type="ECO:0000256" key="12">
    <source>
        <dbReference type="ARBA" id="ARBA00023163"/>
    </source>
</evidence>
<comment type="cofactor">
    <cofactor evidence="1">
        <name>Fe(2+)</name>
        <dbReference type="ChEBI" id="CHEBI:29033"/>
    </cofactor>
</comment>
<evidence type="ECO:0000256" key="8">
    <source>
        <dbReference type="ARBA" id="ARBA00022964"/>
    </source>
</evidence>
<evidence type="ECO:0000256" key="6">
    <source>
        <dbReference type="ARBA" id="ARBA00022723"/>
    </source>
</evidence>
<evidence type="ECO:0000313" key="18">
    <source>
        <dbReference type="Proteomes" id="UP000663829"/>
    </source>
</evidence>
<evidence type="ECO:0000256" key="10">
    <source>
        <dbReference type="ARBA" id="ARBA00023004"/>
    </source>
</evidence>
<evidence type="ECO:0000256" key="13">
    <source>
        <dbReference type="ARBA" id="ARBA00023242"/>
    </source>
</evidence>
<gene>
    <name evidence="16" type="ORF">GPM918_LOCUS5167</name>
    <name evidence="17" type="ORF">SRO942_LOCUS5167</name>
</gene>
<feature type="compositionally biased region" description="Basic residues" evidence="14">
    <location>
        <begin position="1388"/>
        <end position="1398"/>
    </location>
</feature>
<protein>
    <recommendedName>
        <fullName evidence="4">[histone H3]-dimethyl-L-lysine(36) demethylase</fullName>
        <ecNumber evidence="4">1.14.11.27</ecNumber>
    </recommendedName>
</protein>
<keyword evidence="18" id="KW-1185">Reference proteome</keyword>
<comment type="caution">
    <text evidence="16">The sequence shown here is derived from an EMBL/GenBank/DDBJ whole genome shotgun (WGS) entry which is preliminary data.</text>
</comment>
<evidence type="ECO:0000256" key="1">
    <source>
        <dbReference type="ARBA" id="ARBA00001954"/>
    </source>
</evidence>
<feature type="compositionally biased region" description="Polar residues" evidence="14">
    <location>
        <begin position="1426"/>
        <end position="1437"/>
    </location>
</feature>
<keyword evidence="12" id="KW-0804">Transcription</keyword>
<dbReference type="InterPro" id="IPR039994">
    <property type="entry name" value="NO66-like"/>
</dbReference>
<evidence type="ECO:0000313" key="17">
    <source>
        <dbReference type="EMBL" id="CAF3620328.1"/>
    </source>
</evidence>
<sequence length="2072" mass="237927">MDKLIKSIVTIFQDTRGLIKNQLNNQYIIWFLKYDPQPILLLILDHALNYVQKLSVYDRKQILLSQSENENKLLQKAFSIIECISTMLYYCPEYFDQFNGIVLRTIYLLPSLCKLEIVSAQVIKSIIKMMSNAKDLTLLFINSDIFPSFIDSSANNHIGPSLQISEIDSSYWGRIEQLCMDNSSDEWIQVLVTLVEFIKNTMNISFQHERFRATLLHILFHIFPKSVTTKKMIDVQDMCLKLIWSLILKTMSSLLSSSSLSTTTTTATTLNDQSNPINDLKKFVYHWLLHPTVIETIIDCIVSGSDGIERDDLSDQNRVVTQSCLYNSMAIVSSLINYLVSTKSTTNDNKFSSKQLIRVCVNYSLQRINDTKSPICLRCLTSICQITPGLYVLLDDKVQRFRTFIIQNIQDRKYPNLVMSILDFLIECVVSQPALTGYLCDINAAVPSTTTITTANSTFGNASILKPIIDLLRWSTKNPNDVASNDFFILTLSFISKLWEQRNQMLVEYFLKTTDFWNDVGAPVSNLSIQIELMDEGDKRAVSASFRLLTQHLLNYTTEQTNRDFYDMLNKLLKENYLLHWLKASHTFFQHDISDGCLNEKCLSFTFFNSIMYFAKTLLCLNDENIQLPLPGREKVLNELYAIIKSTLLRSDSTCMKIAVICLNFSLNSILKWKSTQLQINEIIYNYFDLCDDVLVPEYVSIYVKYCYLNVLVLVLNSYFETTEDQLAPIRINTILVHLFSFIDYCDECVHNSPENVPQYKCAAKALIHTFQLLTILISKLSVQVWYSQLKCERTCTNIIGIFEKLAQERDNVSVLYSILSLFYLLTEKLEGRNWFYMTNIIQRTIPTFKTILQHSNYEEIDTTETSWTKVIRLYLLINVRLVQSDKNQAEKHFYNVTDVFITCSEYIVDSLHSVTNNFSISALENADVCCQFFSSLSHHHNSLMTKCYKETSTCIAAINYLLQDCINLLLHSAVMHNMISKKIRFAYRVEGDNQENIGPISLDNSTRHIDHQELPSQHLRSSLKPSSSILNQTTTNITPPVSVAPPSNEIGGNSTPKPRLVNVRQQVAAAQPTDLRSPEFERAQIGLLRLLCNCCMALRPCTLQLNELNEALLYNELIDYDSYKKLVEPWFNQPTLERRTAPSFGTWLTGAQYIVTQMERLSLIKVTSPRPTRVKETDIDHLIRQRPFLVLALEHLLSLILSQVPLYMRSSMLSETQKNMMKQTLSLELDYIFSNLNLTERQSSTSVSSDSNRTSVNVNTQMPMTTAASSHKSLMTLSNYSYYNSPKSVYTLSVGSTCETAINEYNSAKHLKDLCTSIWKLIIFIIMSAFAIYQKQKPTENGTLNMSLQSEIQSNESGRSGKRKRSQKSSTAVPNNSNKDDSSNNKRSMKKKKKKQKQNAQQNRLIHGKNDEKQKNNLNRLPVVTQPQTVQASPSNLDKPIRSILKPSRIIIPASKKQTINLNGDVDTISDEKETEDESDDNEKDEQGSKQEVFKPWLNDRVPIDDSFLMGQHLFSLIISPIPLKQFFKRTWQKSSLLVRRHNKSHYNGLFSTEMFDRILRENVLEYGDNIDITFYNPTTNKKELHNSIGRVYAAKAWDFYNQNCSIRLLNPQTYSDEVWKLLSCLQEYFCSLVGANVYLTPPGSAGFAPHYDDIDAFILQLEGKKHWKVYAPLSPDEVLPLHSSGDLDKTMLLNVDPVVDTVLEKGDLLYMPRGFIHQANTLDDMHSLHLTVSCYQKNTWGDYLKILLSKAVDQAMATDVEFRQGLPMGYLNHFGFIQQQKSNKKRENFHMNCQNLLKKLNQDYIPSNYDHASDEMAKNFIQDALPPVLNLEEKFTTIHEQGEQWNPKNLQVSHIVEISPDTCIRIIRRHCIRIVNNHYANHVDIDKTLEHIVEQTDLTPIKAKKVDENDDSSIIAYYNLENARSYHDRAPSTLDVEGDVIEALKVLIRAYPNYVSVDELPLASMEDKQAFVTSLYERSIVRTLEPLEPMDDDDDDTDESDIEESDTEEPTTDTDDDDYDDGDDDDDVDEPLHYKLGKNLKKFKKMINDEPEIDTEDTNKDEWIDEEDTE</sequence>
<evidence type="ECO:0000256" key="2">
    <source>
        <dbReference type="ARBA" id="ARBA00004123"/>
    </source>
</evidence>
<keyword evidence="8" id="KW-0223">Dioxygenase</keyword>
<dbReference type="Gene3D" id="1.10.10.1500">
    <property type="entry name" value="JmjC domain-containing ribosomal oxygenase (ROX), dimer domain"/>
    <property type="match status" value="1"/>
</dbReference>
<dbReference type="GO" id="GO:0140680">
    <property type="term" value="F:histone H3K36me/H3K36me2 demethylase activity"/>
    <property type="evidence" value="ECO:0007669"/>
    <property type="project" value="UniProtKB-EC"/>
</dbReference>
<name>A0A813V683_9BILA</name>
<dbReference type="InterPro" id="IPR049043">
    <property type="entry name" value="WHD_RIOX1"/>
</dbReference>
<feature type="compositionally biased region" description="Acidic residues" evidence="14">
    <location>
        <begin position="1474"/>
        <end position="1485"/>
    </location>
</feature>
<dbReference type="GO" id="GO:0046872">
    <property type="term" value="F:metal ion binding"/>
    <property type="evidence" value="ECO:0007669"/>
    <property type="project" value="UniProtKB-KW"/>
</dbReference>
<dbReference type="Gene3D" id="2.60.120.650">
    <property type="entry name" value="Cupin"/>
    <property type="match status" value="1"/>
</dbReference>
<dbReference type="EC" id="1.14.11.27" evidence="4"/>
<evidence type="ECO:0000256" key="4">
    <source>
        <dbReference type="ARBA" id="ARBA00013246"/>
    </source>
</evidence>
<dbReference type="EMBL" id="CAJOBC010000736">
    <property type="protein sequence ID" value="CAF3620328.1"/>
    <property type="molecule type" value="Genomic_DNA"/>
</dbReference>
<dbReference type="OrthoDB" id="425950at2759"/>
<evidence type="ECO:0000256" key="5">
    <source>
        <dbReference type="ARBA" id="ARBA00022491"/>
    </source>
</evidence>
<evidence type="ECO:0000256" key="11">
    <source>
        <dbReference type="ARBA" id="ARBA00023015"/>
    </source>
</evidence>
<keyword evidence="9" id="KW-0560">Oxidoreductase</keyword>
<keyword evidence="10" id="KW-0408">Iron</keyword>
<feature type="region of interest" description="Disordered" evidence="14">
    <location>
        <begin position="1463"/>
        <end position="1493"/>
    </location>
</feature>
<dbReference type="Proteomes" id="UP000681722">
    <property type="component" value="Unassembled WGS sequence"/>
</dbReference>
<reference evidence="16" key="1">
    <citation type="submission" date="2021-02" db="EMBL/GenBank/DDBJ databases">
        <authorList>
            <person name="Nowell W R."/>
        </authorList>
    </citation>
    <scope>NUCLEOTIDE SEQUENCE</scope>
</reference>
<evidence type="ECO:0000256" key="7">
    <source>
        <dbReference type="ARBA" id="ARBA00022853"/>
    </source>
</evidence>
<dbReference type="EMBL" id="CAJNOQ010000736">
    <property type="protein sequence ID" value="CAF0833233.1"/>
    <property type="molecule type" value="Genomic_DNA"/>
</dbReference>
<keyword evidence="11" id="KW-0805">Transcription regulation</keyword>
<dbReference type="Pfam" id="PF08007">
    <property type="entry name" value="JmjC_2"/>
    <property type="match status" value="1"/>
</dbReference>
<dbReference type="PANTHER" id="PTHR13096">
    <property type="entry name" value="MINA53 MYC INDUCED NUCLEAR ANTIGEN"/>
    <property type="match status" value="1"/>
</dbReference>
<keyword evidence="6" id="KW-0479">Metal-binding</keyword>
<dbReference type="Pfam" id="PF21233">
    <property type="entry name" value="WHD_RIOX1"/>
    <property type="match status" value="2"/>
</dbReference>
<evidence type="ECO:0000259" key="15">
    <source>
        <dbReference type="PROSITE" id="PS51184"/>
    </source>
</evidence>